<gene>
    <name evidence="1" type="ORF">TNCV_4693461</name>
</gene>
<keyword evidence="2" id="KW-1185">Reference proteome</keyword>
<reference evidence="1" key="1">
    <citation type="submission" date="2020-08" db="EMBL/GenBank/DDBJ databases">
        <title>Multicomponent nature underlies the extraordinary mechanical properties of spider dragline silk.</title>
        <authorList>
            <person name="Kono N."/>
            <person name="Nakamura H."/>
            <person name="Mori M."/>
            <person name="Yoshida Y."/>
            <person name="Ohtoshi R."/>
            <person name="Malay A.D."/>
            <person name="Moran D.A.P."/>
            <person name="Tomita M."/>
            <person name="Numata K."/>
            <person name="Arakawa K."/>
        </authorList>
    </citation>
    <scope>NUCLEOTIDE SEQUENCE</scope>
</reference>
<evidence type="ECO:0000313" key="1">
    <source>
        <dbReference type="EMBL" id="GFY31502.1"/>
    </source>
</evidence>
<proteinExistence type="predicted"/>
<organism evidence="1 2">
    <name type="scientific">Trichonephila clavipes</name>
    <name type="common">Golden silk orbweaver</name>
    <name type="synonym">Nephila clavipes</name>
    <dbReference type="NCBI Taxonomy" id="2585209"/>
    <lineage>
        <taxon>Eukaryota</taxon>
        <taxon>Metazoa</taxon>
        <taxon>Ecdysozoa</taxon>
        <taxon>Arthropoda</taxon>
        <taxon>Chelicerata</taxon>
        <taxon>Arachnida</taxon>
        <taxon>Araneae</taxon>
        <taxon>Araneomorphae</taxon>
        <taxon>Entelegynae</taxon>
        <taxon>Araneoidea</taxon>
        <taxon>Nephilidae</taxon>
        <taxon>Trichonephila</taxon>
    </lineage>
</organism>
<dbReference type="EMBL" id="BMAU01021399">
    <property type="protein sequence ID" value="GFY31502.1"/>
    <property type="molecule type" value="Genomic_DNA"/>
</dbReference>
<protein>
    <submittedName>
        <fullName evidence="1">Uncharacterized protein</fullName>
    </submittedName>
</protein>
<dbReference type="Proteomes" id="UP000887159">
    <property type="component" value="Unassembled WGS sequence"/>
</dbReference>
<accession>A0A8X7BID9</accession>
<sequence length="93" mass="10322">MIEYPFRELPKTSMLHPVAALRQAKESPYNIRRRFPLGVGTVKTALNPISRKSMMLGMAKVVFSILLSGMMAIGRTMESGRNGYGASSGWKVF</sequence>
<dbReference type="AlphaFoldDB" id="A0A8X7BID9"/>
<comment type="caution">
    <text evidence="1">The sequence shown here is derived from an EMBL/GenBank/DDBJ whole genome shotgun (WGS) entry which is preliminary data.</text>
</comment>
<name>A0A8X7BID9_TRICX</name>
<evidence type="ECO:0000313" key="2">
    <source>
        <dbReference type="Proteomes" id="UP000887159"/>
    </source>
</evidence>